<feature type="region of interest" description="Disordered" evidence="2">
    <location>
        <begin position="1"/>
        <end position="95"/>
    </location>
</feature>
<organism evidence="3 4">
    <name type="scientific">Celeribacter baekdonensis</name>
    <dbReference type="NCBI Taxonomy" id="875171"/>
    <lineage>
        <taxon>Bacteria</taxon>
        <taxon>Pseudomonadati</taxon>
        <taxon>Pseudomonadota</taxon>
        <taxon>Alphaproteobacteria</taxon>
        <taxon>Rhodobacterales</taxon>
        <taxon>Roseobacteraceae</taxon>
        <taxon>Celeribacter</taxon>
    </lineage>
</organism>
<proteinExistence type="predicted"/>
<feature type="compositionally biased region" description="Acidic residues" evidence="2">
    <location>
        <begin position="51"/>
        <end position="60"/>
    </location>
</feature>
<dbReference type="OrthoDB" id="7659420at2"/>
<feature type="coiled-coil region" evidence="1">
    <location>
        <begin position="190"/>
        <end position="263"/>
    </location>
</feature>
<dbReference type="EMBL" id="FNBL01000004">
    <property type="protein sequence ID" value="SDF48091.1"/>
    <property type="molecule type" value="Genomic_DNA"/>
</dbReference>
<evidence type="ECO:0000256" key="2">
    <source>
        <dbReference type="SAM" id="MobiDB-lite"/>
    </source>
</evidence>
<feature type="compositionally biased region" description="Basic and acidic residues" evidence="2">
    <location>
        <begin position="76"/>
        <end position="95"/>
    </location>
</feature>
<gene>
    <name evidence="3" type="ORF">SAMN04488117_104273</name>
</gene>
<accession>A0A1G7LFB5</accession>
<dbReference type="RefSeq" id="WP_074644293.1">
    <property type="nucleotide sequence ID" value="NZ_FNBL01000004.1"/>
</dbReference>
<evidence type="ECO:0008006" key="5">
    <source>
        <dbReference type="Google" id="ProtNLM"/>
    </source>
</evidence>
<evidence type="ECO:0000313" key="4">
    <source>
        <dbReference type="Proteomes" id="UP000182284"/>
    </source>
</evidence>
<evidence type="ECO:0000313" key="3">
    <source>
        <dbReference type="EMBL" id="SDF48091.1"/>
    </source>
</evidence>
<keyword evidence="1" id="KW-0175">Coiled coil</keyword>
<sequence>MTRDKKTPQNDVNTEAETVQDQEDALVVEAASLGADTSTEMASEAPMTDGDVADPEAEVSEETHVEDQDDASETDEPTRSEDTTKTERADARPAIEKNVVKRGGMVPTLLGGVICVALGYAGAQFIKPEGWPFPGANTDELAQQVTDLSAQLADLKSSTQDRIAATQSAQDGLKSEIEAQIAAIDPGQAIQPLQDQLSNFESRLTEFEARPVAEAVVSPEATAAYERQLAEMQDLLTGEIARLEAAKEQSMAEEKAATAATQKARLQRLVDAGDPFASVLDELEGDAPAAIKEAAQDGISSVTELQDAYPEAARLALMSASRAAYEAGEQGWFDTALQTQLGLRSTKPKEGDDADAILSRAEDAVRKGQFASAITTLEALPEAGQAKMQPWIEQAQKRVDVMTALNEMLGQ</sequence>
<name>A0A1G7LFB5_9RHOB</name>
<dbReference type="AlphaFoldDB" id="A0A1G7LFB5"/>
<dbReference type="Proteomes" id="UP000182284">
    <property type="component" value="Unassembled WGS sequence"/>
</dbReference>
<evidence type="ECO:0000256" key="1">
    <source>
        <dbReference type="SAM" id="Coils"/>
    </source>
</evidence>
<protein>
    <recommendedName>
        <fullName evidence="5">Inner membrane protein</fullName>
    </recommendedName>
</protein>
<reference evidence="3 4" key="1">
    <citation type="submission" date="2016-10" db="EMBL/GenBank/DDBJ databases">
        <authorList>
            <person name="de Groot N.N."/>
        </authorList>
    </citation>
    <scope>NUCLEOTIDE SEQUENCE [LARGE SCALE GENOMIC DNA]</scope>
    <source>
        <strain evidence="3 4">DSM 27375</strain>
    </source>
</reference>